<protein>
    <submittedName>
        <fullName evidence="2">Uncharacterized protein</fullName>
    </submittedName>
</protein>
<comment type="caution">
    <text evidence="2">The sequence shown here is derived from an EMBL/GenBank/DDBJ whole genome shotgun (WGS) entry which is preliminary data.</text>
</comment>
<feature type="compositionally biased region" description="Basic residues" evidence="1">
    <location>
        <begin position="18"/>
        <end position="27"/>
    </location>
</feature>
<proteinExistence type="predicted"/>
<organism evidence="2 3">
    <name type="scientific">Salix koriyanagi</name>
    <dbReference type="NCBI Taxonomy" id="2511006"/>
    <lineage>
        <taxon>Eukaryota</taxon>
        <taxon>Viridiplantae</taxon>
        <taxon>Streptophyta</taxon>
        <taxon>Embryophyta</taxon>
        <taxon>Tracheophyta</taxon>
        <taxon>Spermatophyta</taxon>
        <taxon>Magnoliopsida</taxon>
        <taxon>eudicotyledons</taxon>
        <taxon>Gunneridae</taxon>
        <taxon>Pentapetalae</taxon>
        <taxon>rosids</taxon>
        <taxon>fabids</taxon>
        <taxon>Malpighiales</taxon>
        <taxon>Salicaceae</taxon>
        <taxon>Saliceae</taxon>
        <taxon>Salix</taxon>
    </lineage>
</organism>
<name>A0A9Q0WUT8_9ROSI</name>
<evidence type="ECO:0000256" key="1">
    <source>
        <dbReference type="SAM" id="MobiDB-lite"/>
    </source>
</evidence>
<dbReference type="AlphaFoldDB" id="A0A9Q0WUT8"/>
<sequence length="27" mass="3158">MIANSQVMEVRPSLCSTRRLKQPRRLS</sequence>
<keyword evidence="3" id="KW-1185">Reference proteome</keyword>
<gene>
    <name evidence="2" type="ORF">OIU74_019297</name>
</gene>
<feature type="region of interest" description="Disordered" evidence="1">
    <location>
        <begin position="1"/>
        <end position="27"/>
    </location>
</feature>
<accession>A0A9Q0WUT8</accession>
<dbReference type="EMBL" id="JAPFFM010000002">
    <property type="protein sequence ID" value="KAJ6773268.1"/>
    <property type="molecule type" value="Genomic_DNA"/>
</dbReference>
<reference evidence="2" key="1">
    <citation type="submission" date="2022-11" db="EMBL/GenBank/DDBJ databases">
        <authorList>
            <person name="Hyden B.L."/>
            <person name="Feng K."/>
            <person name="Yates T."/>
            <person name="Jawdy S."/>
            <person name="Smart L.B."/>
            <person name="Muchero W."/>
        </authorList>
    </citation>
    <scope>NUCLEOTIDE SEQUENCE</scope>
    <source>
        <tissue evidence="2">Shoot tip</tissue>
    </source>
</reference>
<reference evidence="2" key="2">
    <citation type="journal article" date="2023" name="Int. J. Mol. Sci.">
        <title>De Novo Assembly and Annotation of 11 Diverse Shrub Willow (Salix) Genomes Reveals Novel Gene Organization in Sex-Linked Regions.</title>
        <authorList>
            <person name="Hyden B."/>
            <person name="Feng K."/>
            <person name="Yates T.B."/>
            <person name="Jawdy S."/>
            <person name="Cereghino C."/>
            <person name="Smart L.B."/>
            <person name="Muchero W."/>
        </authorList>
    </citation>
    <scope>NUCLEOTIDE SEQUENCE</scope>
    <source>
        <tissue evidence="2">Shoot tip</tissue>
    </source>
</reference>
<evidence type="ECO:0000313" key="3">
    <source>
        <dbReference type="Proteomes" id="UP001151752"/>
    </source>
</evidence>
<evidence type="ECO:0000313" key="2">
    <source>
        <dbReference type="EMBL" id="KAJ6773268.1"/>
    </source>
</evidence>
<dbReference type="Proteomes" id="UP001151752">
    <property type="component" value="Chromosome 10"/>
</dbReference>